<reference evidence="2" key="1">
    <citation type="submission" date="2016-11" db="EMBL/GenBank/DDBJ databases">
        <authorList>
            <person name="Shukria A."/>
            <person name="Stevens D.C."/>
        </authorList>
    </citation>
    <scope>NUCLEOTIDE SEQUENCE [LARGE SCALE GENOMIC DNA]</scope>
    <source>
        <strain evidence="2">Cbfe23</strain>
    </source>
</reference>
<dbReference type="AlphaFoldDB" id="A0A1L9BAJ3"/>
<dbReference type="PROSITE" id="PS51257">
    <property type="entry name" value="PROKAR_LIPOPROTEIN"/>
    <property type="match status" value="1"/>
</dbReference>
<protein>
    <submittedName>
        <fullName evidence="1">Uncharacterized protein</fullName>
    </submittedName>
</protein>
<keyword evidence="2" id="KW-1185">Reference proteome</keyword>
<accession>A0A1L9BAJ3</accession>
<dbReference type="Proteomes" id="UP000182229">
    <property type="component" value="Unassembled WGS sequence"/>
</dbReference>
<organism evidence="1 2">
    <name type="scientific">Cystobacter ferrugineus</name>
    <dbReference type="NCBI Taxonomy" id="83449"/>
    <lineage>
        <taxon>Bacteria</taxon>
        <taxon>Pseudomonadati</taxon>
        <taxon>Myxococcota</taxon>
        <taxon>Myxococcia</taxon>
        <taxon>Myxococcales</taxon>
        <taxon>Cystobacterineae</taxon>
        <taxon>Archangiaceae</taxon>
        <taxon>Cystobacter</taxon>
    </lineage>
</organism>
<name>A0A1L9BAJ3_9BACT</name>
<evidence type="ECO:0000313" key="1">
    <source>
        <dbReference type="EMBL" id="OJH39290.1"/>
    </source>
</evidence>
<gene>
    <name evidence="1" type="ORF">BON30_17375</name>
</gene>
<dbReference type="EMBL" id="MPIN01000004">
    <property type="protein sequence ID" value="OJH39290.1"/>
    <property type="molecule type" value="Genomic_DNA"/>
</dbReference>
<sequence>MRWNTALLSAGLVVASCGGPLEEVESGASETSARASELNSPITVARRDFGYTGPIDGIPGPNTYKAEHKIAAYAVNRAF</sequence>
<proteinExistence type="predicted"/>
<evidence type="ECO:0000313" key="2">
    <source>
        <dbReference type="Proteomes" id="UP000182229"/>
    </source>
</evidence>
<reference evidence="1 2" key="2">
    <citation type="submission" date="2016-12" db="EMBL/GenBank/DDBJ databases">
        <title>Draft Genome Sequence of Cystobacter ferrugineus Strain Cbfe23.</title>
        <authorList>
            <person name="Akbar S."/>
            <person name="Dowd S.E."/>
            <person name="Stevens D.C."/>
        </authorList>
    </citation>
    <scope>NUCLEOTIDE SEQUENCE [LARGE SCALE GENOMIC DNA]</scope>
    <source>
        <strain evidence="1 2">Cbfe23</strain>
    </source>
</reference>
<comment type="caution">
    <text evidence="1">The sequence shown here is derived from an EMBL/GenBank/DDBJ whole genome shotgun (WGS) entry which is preliminary data.</text>
</comment>